<reference evidence="1" key="1">
    <citation type="submission" date="2021-06" db="EMBL/GenBank/DDBJ databases">
        <authorList>
            <person name="Kallberg Y."/>
            <person name="Tangrot J."/>
            <person name="Rosling A."/>
        </authorList>
    </citation>
    <scope>NUCLEOTIDE SEQUENCE</scope>
    <source>
        <strain evidence="1">UK204</strain>
    </source>
</reference>
<proteinExistence type="predicted"/>
<organism evidence="1 2">
    <name type="scientific">Funneliformis caledonium</name>
    <dbReference type="NCBI Taxonomy" id="1117310"/>
    <lineage>
        <taxon>Eukaryota</taxon>
        <taxon>Fungi</taxon>
        <taxon>Fungi incertae sedis</taxon>
        <taxon>Mucoromycota</taxon>
        <taxon>Glomeromycotina</taxon>
        <taxon>Glomeromycetes</taxon>
        <taxon>Glomerales</taxon>
        <taxon>Glomeraceae</taxon>
        <taxon>Funneliformis</taxon>
    </lineage>
</organism>
<keyword evidence="2" id="KW-1185">Reference proteome</keyword>
<dbReference type="Proteomes" id="UP000789570">
    <property type="component" value="Unassembled WGS sequence"/>
</dbReference>
<feature type="non-terminal residue" evidence="1">
    <location>
        <position position="1"/>
    </location>
</feature>
<dbReference type="EMBL" id="CAJVPQ010012177">
    <property type="protein sequence ID" value="CAG8730588.1"/>
    <property type="molecule type" value="Genomic_DNA"/>
</dbReference>
<dbReference type="AlphaFoldDB" id="A0A9N9IC24"/>
<accession>A0A9N9IC24</accession>
<dbReference type="OrthoDB" id="2422761at2759"/>
<sequence>IQNFIDRLTPNIYENPISTEEYLRSKKKETIHQMITDEEIIKLMKEPEVEPNNEELEIPIISNYETLVALNQIIIYTKQKSDKIDFLKEQIQVIKKLRKAVEREEFYFKQQVTLNSYLGNANKAKE</sequence>
<protein>
    <submittedName>
        <fullName evidence="1">16495_t:CDS:1</fullName>
    </submittedName>
</protein>
<evidence type="ECO:0000313" key="1">
    <source>
        <dbReference type="EMBL" id="CAG8730588.1"/>
    </source>
</evidence>
<evidence type="ECO:0000313" key="2">
    <source>
        <dbReference type="Proteomes" id="UP000789570"/>
    </source>
</evidence>
<comment type="caution">
    <text evidence="1">The sequence shown here is derived from an EMBL/GenBank/DDBJ whole genome shotgun (WGS) entry which is preliminary data.</text>
</comment>
<gene>
    <name evidence="1" type="ORF">FCALED_LOCUS14960</name>
</gene>
<name>A0A9N9IC24_9GLOM</name>